<accession>A0A0C9YZT1</accession>
<evidence type="ECO:0000256" key="1">
    <source>
        <dbReference type="SAM" id="MobiDB-lite"/>
    </source>
</evidence>
<dbReference type="AlphaFoldDB" id="A0A0C9YZT1"/>
<name>A0A0C9YZT1_9AGAM</name>
<dbReference type="HOGENOM" id="CLU_641104_0_0_1"/>
<evidence type="ECO:0000313" key="2">
    <source>
        <dbReference type="EMBL" id="KIK22291.1"/>
    </source>
</evidence>
<sequence length="428" mass="47152">MTILEHHSVDELKDEEDFHVTAYGQDLTQLALEDEHLSQMEEECSEGKAGDAWDNLTLMLATLVNADSIGPDESWISRHNARSSHHTIMSSSRGKRGRKTKQKYLESSGFNPSGNSAATQLGITEEQPLASYEIKRRLLSEVKAVYNESDASANPGDPSHQVTDPLGPTLLTAAGHQPPYGHLYCPELPMQSVLGPVEGSTGLLHPFQLGLAASTSTQALYSNLPPALDYAPATLASRHARPAPTTHTAPYNLQSRHPERPLRPGEATSNEMFIIPWQPVIRQVGQTSRSVARDTANVRLPPARSMLGTSVLSTDTMNEISADVCSNLNFLQRLNMPSEIKKLKDITVNVRNDFRTVACILALPLYHLLSPIHARGQEALLRQQKILALLLDFMWIDEIVMYEDGNTAHMPFGHPALVQLVLSVLWGE</sequence>
<organism evidence="2 3">
    <name type="scientific">Pisolithus microcarpus 441</name>
    <dbReference type="NCBI Taxonomy" id="765257"/>
    <lineage>
        <taxon>Eukaryota</taxon>
        <taxon>Fungi</taxon>
        <taxon>Dikarya</taxon>
        <taxon>Basidiomycota</taxon>
        <taxon>Agaricomycotina</taxon>
        <taxon>Agaricomycetes</taxon>
        <taxon>Agaricomycetidae</taxon>
        <taxon>Boletales</taxon>
        <taxon>Sclerodermatineae</taxon>
        <taxon>Pisolithaceae</taxon>
        <taxon>Pisolithus</taxon>
    </lineage>
</organism>
<feature type="compositionally biased region" description="Polar residues" evidence="1">
    <location>
        <begin position="245"/>
        <end position="255"/>
    </location>
</feature>
<feature type="region of interest" description="Disordered" evidence="1">
    <location>
        <begin position="240"/>
        <end position="266"/>
    </location>
</feature>
<proteinExistence type="predicted"/>
<protein>
    <submittedName>
        <fullName evidence="2">Uncharacterized protein</fullName>
    </submittedName>
</protein>
<reference evidence="2 3" key="1">
    <citation type="submission" date="2014-04" db="EMBL/GenBank/DDBJ databases">
        <authorList>
            <consortium name="DOE Joint Genome Institute"/>
            <person name="Kuo A."/>
            <person name="Kohler A."/>
            <person name="Costa M.D."/>
            <person name="Nagy L.G."/>
            <person name="Floudas D."/>
            <person name="Copeland A."/>
            <person name="Barry K.W."/>
            <person name="Cichocki N."/>
            <person name="Veneault-Fourrey C."/>
            <person name="LaButti K."/>
            <person name="Lindquist E.A."/>
            <person name="Lipzen A."/>
            <person name="Lundell T."/>
            <person name="Morin E."/>
            <person name="Murat C."/>
            <person name="Sun H."/>
            <person name="Tunlid A."/>
            <person name="Henrissat B."/>
            <person name="Grigoriev I.V."/>
            <person name="Hibbett D.S."/>
            <person name="Martin F."/>
            <person name="Nordberg H.P."/>
            <person name="Cantor M.N."/>
            <person name="Hua S.X."/>
        </authorList>
    </citation>
    <scope>NUCLEOTIDE SEQUENCE [LARGE SCALE GENOMIC DNA]</scope>
    <source>
        <strain evidence="2 3">441</strain>
    </source>
</reference>
<feature type="region of interest" description="Disordered" evidence="1">
    <location>
        <begin position="80"/>
        <end position="101"/>
    </location>
</feature>
<keyword evidence="3" id="KW-1185">Reference proteome</keyword>
<reference evidence="3" key="2">
    <citation type="submission" date="2015-01" db="EMBL/GenBank/DDBJ databases">
        <title>Evolutionary Origins and Diversification of the Mycorrhizal Mutualists.</title>
        <authorList>
            <consortium name="DOE Joint Genome Institute"/>
            <consortium name="Mycorrhizal Genomics Consortium"/>
            <person name="Kohler A."/>
            <person name="Kuo A."/>
            <person name="Nagy L.G."/>
            <person name="Floudas D."/>
            <person name="Copeland A."/>
            <person name="Barry K.W."/>
            <person name="Cichocki N."/>
            <person name="Veneault-Fourrey C."/>
            <person name="LaButti K."/>
            <person name="Lindquist E.A."/>
            <person name="Lipzen A."/>
            <person name="Lundell T."/>
            <person name="Morin E."/>
            <person name="Murat C."/>
            <person name="Riley R."/>
            <person name="Ohm R."/>
            <person name="Sun H."/>
            <person name="Tunlid A."/>
            <person name="Henrissat B."/>
            <person name="Grigoriev I.V."/>
            <person name="Hibbett D.S."/>
            <person name="Martin F."/>
        </authorList>
    </citation>
    <scope>NUCLEOTIDE SEQUENCE [LARGE SCALE GENOMIC DNA]</scope>
    <source>
        <strain evidence="3">441</strain>
    </source>
</reference>
<gene>
    <name evidence="2" type="ORF">PISMIDRAFT_23739</name>
</gene>
<dbReference type="Proteomes" id="UP000054018">
    <property type="component" value="Unassembled WGS sequence"/>
</dbReference>
<dbReference type="OrthoDB" id="10435753at2759"/>
<evidence type="ECO:0000313" key="3">
    <source>
        <dbReference type="Proteomes" id="UP000054018"/>
    </source>
</evidence>
<dbReference type="EMBL" id="KN833741">
    <property type="protein sequence ID" value="KIK22291.1"/>
    <property type="molecule type" value="Genomic_DNA"/>
</dbReference>